<keyword evidence="8" id="KW-0255">Endonuclease</keyword>
<evidence type="ECO:0000256" key="3">
    <source>
        <dbReference type="ARBA" id="ARBA00022763"/>
    </source>
</evidence>
<comment type="similarity">
    <text evidence="1 5">Belongs to the DNA mismatch repair MutL/HexB family.</text>
</comment>
<dbReference type="HAMAP" id="MF_00149">
    <property type="entry name" value="DNA_mis_repair"/>
    <property type="match status" value="1"/>
</dbReference>
<evidence type="ECO:0000259" key="7">
    <source>
        <dbReference type="SMART" id="SM01340"/>
    </source>
</evidence>
<keyword evidence="3 5" id="KW-0227">DNA damage</keyword>
<dbReference type="AlphaFoldDB" id="A0A506ULQ6"/>
<dbReference type="PANTHER" id="PTHR10073:SF12">
    <property type="entry name" value="DNA MISMATCH REPAIR PROTEIN MLH1"/>
    <property type="match status" value="1"/>
</dbReference>
<accession>A0A506ULQ6</accession>
<evidence type="ECO:0000256" key="5">
    <source>
        <dbReference type="HAMAP-Rule" id="MF_00149"/>
    </source>
</evidence>
<dbReference type="InterPro" id="IPR036890">
    <property type="entry name" value="HATPase_C_sf"/>
</dbReference>
<dbReference type="Proteomes" id="UP000315037">
    <property type="component" value="Unassembled WGS sequence"/>
</dbReference>
<dbReference type="CDD" id="cd16926">
    <property type="entry name" value="HATPase_MutL-MLH-PMS-like"/>
    <property type="match status" value="1"/>
</dbReference>
<dbReference type="GO" id="GO:0016887">
    <property type="term" value="F:ATP hydrolysis activity"/>
    <property type="evidence" value="ECO:0007669"/>
    <property type="project" value="InterPro"/>
</dbReference>
<keyword evidence="8" id="KW-0540">Nuclease</keyword>
<dbReference type="InterPro" id="IPR013507">
    <property type="entry name" value="DNA_mismatch_S5_2-like"/>
</dbReference>
<dbReference type="InterPro" id="IPR020568">
    <property type="entry name" value="Ribosomal_Su5_D2-typ_SF"/>
</dbReference>
<dbReference type="GO" id="GO:0030983">
    <property type="term" value="F:mismatched DNA binding"/>
    <property type="evidence" value="ECO:0007669"/>
    <property type="project" value="InterPro"/>
</dbReference>
<dbReference type="FunFam" id="3.30.565.10:FF:000003">
    <property type="entry name" value="DNA mismatch repair endonuclease MutL"/>
    <property type="match status" value="1"/>
</dbReference>
<gene>
    <name evidence="5 8" type="primary">mutL</name>
    <name evidence="8" type="ORF">E3202_06155</name>
</gene>
<dbReference type="GO" id="GO:0006298">
    <property type="term" value="P:mismatch repair"/>
    <property type="evidence" value="ECO:0007669"/>
    <property type="project" value="UniProtKB-UniRule"/>
</dbReference>
<evidence type="ECO:0000256" key="4">
    <source>
        <dbReference type="ARBA" id="ARBA00023204"/>
    </source>
</evidence>
<feature type="domain" description="MutL C-terminal dimerisation" evidence="6">
    <location>
        <begin position="462"/>
        <end position="612"/>
    </location>
</feature>
<dbReference type="PROSITE" id="PS00058">
    <property type="entry name" value="DNA_MISMATCH_REPAIR_1"/>
    <property type="match status" value="1"/>
</dbReference>
<name>A0A506ULQ6_9PROT</name>
<evidence type="ECO:0000313" key="9">
    <source>
        <dbReference type="Proteomes" id="UP000315037"/>
    </source>
</evidence>
<dbReference type="CDD" id="cd00782">
    <property type="entry name" value="MutL_Trans"/>
    <property type="match status" value="1"/>
</dbReference>
<organism evidence="8 9">
    <name type="scientific">Oecophyllibacter saccharovorans</name>
    <dbReference type="NCBI Taxonomy" id="2558360"/>
    <lineage>
        <taxon>Bacteria</taxon>
        <taxon>Pseudomonadati</taxon>
        <taxon>Pseudomonadota</taxon>
        <taxon>Alphaproteobacteria</taxon>
        <taxon>Acetobacterales</taxon>
        <taxon>Acetobacteraceae</taxon>
        <taxon>Oecophyllibacter</taxon>
    </lineage>
</organism>
<dbReference type="InterPro" id="IPR002099">
    <property type="entry name" value="MutL/Mlh/PMS"/>
</dbReference>
<dbReference type="PANTHER" id="PTHR10073">
    <property type="entry name" value="DNA MISMATCH REPAIR PROTEIN MLH, PMS, MUTL"/>
    <property type="match status" value="1"/>
</dbReference>
<dbReference type="InterPro" id="IPR038973">
    <property type="entry name" value="MutL/Mlh/Pms-like"/>
</dbReference>
<keyword evidence="4 5" id="KW-0234">DNA repair</keyword>
<keyword evidence="8" id="KW-0378">Hydrolase</keyword>
<protein>
    <recommendedName>
        <fullName evidence="2 5">DNA mismatch repair protein MutL</fullName>
    </recommendedName>
</protein>
<dbReference type="SMART" id="SM01340">
    <property type="entry name" value="DNA_mis_repair"/>
    <property type="match status" value="1"/>
</dbReference>
<reference evidence="8 9" key="1">
    <citation type="submission" date="2019-03" db="EMBL/GenBank/DDBJ databases">
        <title>The complete genome sequence of Neokomagataea sp. Jb2 NBRC113641.</title>
        <authorList>
            <person name="Chua K.-O."/>
            <person name="Chan K.-G."/>
            <person name="See-Too W.-S."/>
        </authorList>
    </citation>
    <scope>NUCLEOTIDE SEQUENCE [LARGE SCALE GENOMIC DNA]</scope>
    <source>
        <strain evidence="8 9">Jb2</strain>
    </source>
</reference>
<evidence type="ECO:0000256" key="1">
    <source>
        <dbReference type="ARBA" id="ARBA00006082"/>
    </source>
</evidence>
<dbReference type="GO" id="GO:0032300">
    <property type="term" value="C:mismatch repair complex"/>
    <property type="evidence" value="ECO:0007669"/>
    <property type="project" value="InterPro"/>
</dbReference>
<dbReference type="GO" id="GO:0004519">
    <property type="term" value="F:endonuclease activity"/>
    <property type="evidence" value="ECO:0007669"/>
    <property type="project" value="UniProtKB-KW"/>
</dbReference>
<dbReference type="NCBIfam" id="TIGR00585">
    <property type="entry name" value="mutl"/>
    <property type="match status" value="1"/>
</dbReference>
<comment type="function">
    <text evidence="5">This protein is involved in the repair of mismatches in DNA. It is required for dam-dependent methyl-directed DNA mismatch repair. May act as a 'molecular matchmaker', a protein that promotes the formation of a stable complex between two or more DNA-binding proteins in an ATP-dependent manner without itself being part of a final effector complex.</text>
</comment>
<feature type="domain" description="DNA mismatch repair protein S5" evidence="7">
    <location>
        <begin position="224"/>
        <end position="354"/>
    </location>
</feature>
<dbReference type="SUPFAM" id="SSF118116">
    <property type="entry name" value="DNA mismatch repair protein MutL"/>
    <property type="match status" value="1"/>
</dbReference>
<dbReference type="InterPro" id="IPR042121">
    <property type="entry name" value="MutL_C_regsub"/>
</dbReference>
<keyword evidence="9" id="KW-1185">Reference proteome</keyword>
<dbReference type="Gene3D" id="3.30.565.10">
    <property type="entry name" value="Histidine kinase-like ATPase, C-terminal domain"/>
    <property type="match status" value="1"/>
</dbReference>
<dbReference type="InterPro" id="IPR020667">
    <property type="entry name" value="DNA_mismatch_repair_MutL"/>
</dbReference>
<dbReference type="InterPro" id="IPR014790">
    <property type="entry name" value="MutL_C"/>
</dbReference>
<dbReference type="SUPFAM" id="SSF54211">
    <property type="entry name" value="Ribosomal protein S5 domain 2-like"/>
    <property type="match status" value="1"/>
</dbReference>
<dbReference type="Pfam" id="PF13589">
    <property type="entry name" value="HATPase_c_3"/>
    <property type="match status" value="1"/>
</dbReference>
<dbReference type="RefSeq" id="WP_165600778.1">
    <property type="nucleotide sequence ID" value="NZ_SORZ01000002.1"/>
</dbReference>
<evidence type="ECO:0000256" key="2">
    <source>
        <dbReference type="ARBA" id="ARBA00021975"/>
    </source>
</evidence>
<dbReference type="Pfam" id="PF08676">
    <property type="entry name" value="MutL_C"/>
    <property type="match status" value="1"/>
</dbReference>
<evidence type="ECO:0000313" key="8">
    <source>
        <dbReference type="EMBL" id="TPW34113.1"/>
    </source>
</evidence>
<proteinExistence type="inferred from homology"/>
<evidence type="ECO:0000259" key="6">
    <source>
        <dbReference type="SMART" id="SM00853"/>
    </source>
</evidence>
<dbReference type="GO" id="GO:0140664">
    <property type="term" value="F:ATP-dependent DNA damage sensor activity"/>
    <property type="evidence" value="ECO:0007669"/>
    <property type="project" value="InterPro"/>
</dbReference>
<dbReference type="Gene3D" id="3.30.230.10">
    <property type="match status" value="1"/>
</dbReference>
<dbReference type="InterPro" id="IPR014762">
    <property type="entry name" value="DNA_mismatch_repair_CS"/>
</dbReference>
<dbReference type="Gene3D" id="3.30.1540.20">
    <property type="entry name" value="MutL, C-terminal domain, dimerisation subdomain"/>
    <property type="match status" value="1"/>
</dbReference>
<dbReference type="InterPro" id="IPR037198">
    <property type="entry name" value="MutL_C_sf"/>
</dbReference>
<dbReference type="InterPro" id="IPR042120">
    <property type="entry name" value="MutL_C_dimsub"/>
</dbReference>
<dbReference type="SUPFAM" id="SSF55874">
    <property type="entry name" value="ATPase domain of HSP90 chaperone/DNA topoisomerase II/histidine kinase"/>
    <property type="match status" value="1"/>
</dbReference>
<dbReference type="EMBL" id="SORZ01000002">
    <property type="protein sequence ID" value="TPW34113.1"/>
    <property type="molecule type" value="Genomic_DNA"/>
</dbReference>
<sequence length="656" mass="71217">MSRAPSDAEGSQATTSSRPILRRLSDRVVDQIAAGEVVERPAAALKELVENALDAGATRIEIRLKSGGIDSIEITDNGCGLTPEELPLAVERHCTSKLQDETLVRIRTLGFRGEALPSIGATARLSLVSRVRGAESAWQYRVEGGTPSGPMPAAGTEGTQVTVRDIFFATPARRKFLKSARVEGGHSETVVRRLALSAPGCAFLLLMDGREVINLPVQDERQRVSALLGLPEAALIALDERRPIGAARQEDGEAAGEMRLSGFIAGPAHSRATGAGQFLLVNGRPVTDPVLRTAVRIAYRPVLERGRFPIIALQLHLPLTRVDVNVHPAKTELRFADEAEVRAFVIGALNRALARGAGEEGGMHAQLVRRNASTPRPDARFARFPSENHLGEERAATDADDLGFAPSLRHYSADSASPASFAEPEGLAETTHAFRNRTAFADLQTPGAVQGPVKARYPLGIPIAQLHGTYILAVAPDGDLILVDQHAAHERLMHEKLRDRMEREGHLRAQALLMPAVIDLSGSETQALLESRTELARLGVEFEPFGGTSVLVRTLPALLKGAQAEELLRAIAEELMQTPELSARQTEALDRRIESVLARMACHGSVRAGRRMTQEEMSALLRAMEHNPRANTCSHGRPTWVRLTRLELEKLFGRVR</sequence>
<comment type="caution">
    <text evidence="8">The sequence shown here is derived from an EMBL/GenBank/DDBJ whole genome shotgun (WGS) entry which is preliminary data.</text>
</comment>
<dbReference type="Pfam" id="PF01119">
    <property type="entry name" value="DNA_mis_repair"/>
    <property type="match status" value="1"/>
</dbReference>
<dbReference type="Gene3D" id="3.30.1370.100">
    <property type="entry name" value="MutL, C-terminal domain, regulatory subdomain"/>
    <property type="match status" value="1"/>
</dbReference>
<dbReference type="InterPro" id="IPR014721">
    <property type="entry name" value="Ribsml_uS5_D2-typ_fold_subgr"/>
</dbReference>
<dbReference type="SMART" id="SM00853">
    <property type="entry name" value="MutL_C"/>
    <property type="match status" value="1"/>
</dbReference>
<dbReference type="GO" id="GO:0005524">
    <property type="term" value="F:ATP binding"/>
    <property type="evidence" value="ECO:0007669"/>
    <property type="project" value="InterPro"/>
</dbReference>